<gene>
    <name evidence="2" type="ORF">SEVIR_9G200250v2</name>
</gene>
<dbReference type="AlphaFoldDB" id="A0A4U6SY47"/>
<evidence type="ECO:0000313" key="2">
    <source>
        <dbReference type="EMBL" id="TKV93038.1"/>
    </source>
</evidence>
<dbReference type="Gramene" id="TKV93038">
    <property type="protein sequence ID" value="TKV93038"/>
    <property type="gene ID" value="SEVIR_9G200250v2"/>
</dbReference>
<dbReference type="EMBL" id="CM016560">
    <property type="protein sequence ID" value="TKV93038.1"/>
    <property type="molecule type" value="Genomic_DNA"/>
</dbReference>
<proteinExistence type="predicted"/>
<dbReference type="Proteomes" id="UP000298652">
    <property type="component" value="Chromosome 9"/>
</dbReference>
<feature type="region of interest" description="Disordered" evidence="1">
    <location>
        <begin position="1"/>
        <end position="134"/>
    </location>
</feature>
<name>A0A4U6SY47_SETVI</name>
<organism evidence="2 3">
    <name type="scientific">Setaria viridis</name>
    <name type="common">Green bristlegrass</name>
    <name type="synonym">Setaria italica subsp. viridis</name>
    <dbReference type="NCBI Taxonomy" id="4556"/>
    <lineage>
        <taxon>Eukaryota</taxon>
        <taxon>Viridiplantae</taxon>
        <taxon>Streptophyta</taxon>
        <taxon>Embryophyta</taxon>
        <taxon>Tracheophyta</taxon>
        <taxon>Spermatophyta</taxon>
        <taxon>Magnoliopsida</taxon>
        <taxon>Liliopsida</taxon>
        <taxon>Poales</taxon>
        <taxon>Poaceae</taxon>
        <taxon>PACMAD clade</taxon>
        <taxon>Panicoideae</taxon>
        <taxon>Panicodae</taxon>
        <taxon>Paniceae</taxon>
        <taxon>Cenchrinae</taxon>
        <taxon>Setaria</taxon>
    </lineage>
</organism>
<evidence type="ECO:0000313" key="3">
    <source>
        <dbReference type="Proteomes" id="UP000298652"/>
    </source>
</evidence>
<reference evidence="2" key="1">
    <citation type="submission" date="2019-03" db="EMBL/GenBank/DDBJ databases">
        <title>WGS assembly of Setaria viridis.</title>
        <authorList>
            <person name="Huang P."/>
            <person name="Jenkins J."/>
            <person name="Grimwood J."/>
            <person name="Barry K."/>
            <person name="Healey A."/>
            <person name="Mamidi S."/>
            <person name="Sreedasyam A."/>
            <person name="Shu S."/>
            <person name="Feldman M."/>
            <person name="Wu J."/>
            <person name="Yu Y."/>
            <person name="Chen C."/>
            <person name="Johnson J."/>
            <person name="Rokhsar D."/>
            <person name="Baxter I."/>
            <person name="Schmutz J."/>
            <person name="Brutnell T."/>
            <person name="Kellogg E."/>
        </authorList>
    </citation>
    <scope>NUCLEOTIDE SEQUENCE [LARGE SCALE GENOMIC DNA]</scope>
</reference>
<sequence length="134" mass="14042">MSVYPVWKNKIGAASEASQPRLTRPEPDPFLTPPAGEMARPPPGPPPLSLFVAPAERGGASATPNSAASGRHRRGRGPLVASARPIRARTPRGPSLPAPSSLRRTLHPTRRERGAPWSVVARDGARSAAPLSGV</sequence>
<protein>
    <submittedName>
        <fullName evidence="2">Uncharacterized protein</fullName>
    </submittedName>
</protein>
<keyword evidence="3" id="KW-1185">Reference proteome</keyword>
<accession>A0A4U6SY47</accession>
<evidence type="ECO:0000256" key="1">
    <source>
        <dbReference type="SAM" id="MobiDB-lite"/>
    </source>
</evidence>